<dbReference type="Gene3D" id="3.60.20.10">
    <property type="entry name" value="Glutamine Phosphoribosylpyrophosphate, subunit 1, domain 1"/>
    <property type="match status" value="1"/>
</dbReference>
<sequence>MTTIAYKDGVIAYDSQVTRGDTITYDDYEKCVERNGVMFVCSGAVSDFEALIDAYFGGKPAGSIDATALVLDGDKLMMAAVDNETGLWKSPLLLDRPYAIGSGSPYAFTAMDMGATAYQAVEKAAKRDTATGGKIRTLRVARDQ</sequence>
<accession>A0AB35X0I8</accession>
<protein>
    <submittedName>
        <fullName evidence="1">Proteasome subunit beta</fullName>
    </submittedName>
</protein>
<proteinExistence type="predicted"/>
<dbReference type="SUPFAM" id="SSF56235">
    <property type="entry name" value="N-terminal nucleophile aminohydrolases (Ntn hydrolases)"/>
    <property type="match status" value="1"/>
</dbReference>
<dbReference type="GO" id="GO:0000502">
    <property type="term" value="C:proteasome complex"/>
    <property type="evidence" value="ECO:0007669"/>
    <property type="project" value="UniProtKB-KW"/>
</dbReference>
<evidence type="ECO:0000313" key="1">
    <source>
        <dbReference type="EMBL" id="MEE1869067.1"/>
    </source>
</evidence>
<dbReference type="EMBL" id="JAZDQP010000017">
    <property type="protein sequence ID" value="MEE1869067.1"/>
    <property type="molecule type" value="Genomic_DNA"/>
</dbReference>
<evidence type="ECO:0000313" key="2">
    <source>
        <dbReference type="Proteomes" id="UP001307839"/>
    </source>
</evidence>
<reference evidence="1 2" key="1">
    <citation type="submission" date="2024-01" db="EMBL/GenBank/DDBJ databases">
        <title>Unpublished Manusciprt.</title>
        <authorList>
            <person name="Duman M."/>
            <person name="Valdes E.G."/>
            <person name="Ajmi N."/>
            <person name="Altun S."/>
            <person name="Saticioglu I.B."/>
        </authorList>
    </citation>
    <scope>NUCLEOTIDE SEQUENCE [LARGE SCALE GENOMIC DNA]</scope>
    <source>
        <strain evidence="1 2">120P</strain>
    </source>
</reference>
<dbReference type="Proteomes" id="UP001307839">
    <property type="component" value="Unassembled WGS sequence"/>
</dbReference>
<dbReference type="RefSeq" id="WP_330080563.1">
    <property type="nucleotide sequence ID" value="NZ_JAZDCU010000015.1"/>
</dbReference>
<comment type="caution">
    <text evidence="1">The sequence shown here is derived from an EMBL/GenBank/DDBJ whole genome shotgun (WGS) entry which is preliminary data.</text>
</comment>
<name>A0AB35X0I8_9PSED</name>
<gene>
    <name evidence="1" type="ORF">V0R53_22025</name>
</gene>
<keyword evidence="1" id="KW-0647">Proteasome</keyword>
<organism evidence="1 2">
    <name type="scientific">Pseudomonas auratipiscis</name>
    <dbReference type="NCBI Taxonomy" id="3115853"/>
    <lineage>
        <taxon>Bacteria</taxon>
        <taxon>Pseudomonadati</taxon>
        <taxon>Pseudomonadota</taxon>
        <taxon>Gammaproteobacteria</taxon>
        <taxon>Pseudomonadales</taxon>
        <taxon>Pseudomonadaceae</taxon>
        <taxon>Pseudomonas</taxon>
    </lineage>
</organism>
<dbReference type="AlphaFoldDB" id="A0AB35X0I8"/>
<dbReference type="InterPro" id="IPR029055">
    <property type="entry name" value="Ntn_hydrolases_N"/>
</dbReference>
<keyword evidence="2" id="KW-1185">Reference proteome</keyword>